<accession>A0AA51X5K9</accession>
<reference evidence="1 2" key="1">
    <citation type="submission" date="2023-08" db="EMBL/GenBank/DDBJ databases">
        <title>Pleionea litopenaei sp. nov., isolated from stomach of juvenile Litopenaeus vannamei.</title>
        <authorList>
            <person name="Rho A.M."/>
            <person name="Hwang C.Y."/>
        </authorList>
    </citation>
    <scope>NUCLEOTIDE SEQUENCE [LARGE SCALE GENOMIC DNA]</scope>
    <source>
        <strain evidence="1 2">HL-JVS1</strain>
    </source>
</reference>
<dbReference type="KEGG" id="plei:Q9312_12705"/>
<dbReference type="SMART" id="SM00855">
    <property type="entry name" value="PGAM"/>
    <property type="match status" value="1"/>
</dbReference>
<dbReference type="InterPro" id="IPR050275">
    <property type="entry name" value="PGM_Phosphatase"/>
</dbReference>
<dbReference type="SUPFAM" id="SSF53254">
    <property type="entry name" value="Phosphoglycerate mutase-like"/>
    <property type="match status" value="1"/>
</dbReference>
<dbReference type="InterPro" id="IPR013078">
    <property type="entry name" value="His_Pase_superF_clade-1"/>
</dbReference>
<dbReference type="EC" id="3.1.3.-" evidence="1"/>
<dbReference type="AlphaFoldDB" id="A0AA51X5K9"/>
<dbReference type="InterPro" id="IPR029033">
    <property type="entry name" value="His_PPase_superfam"/>
</dbReference>
<dbReference type="RefSeq" id="WP_309201229.1">
    <property type="nucleotide sequence ID" value="NZ_CP133548.1"/>
</dbReference>
<gene>
    <name evidence="1" type="ORF">Q9312_12705</name>
</gene>
<proteinExistence type="predicted"/>
<keyword evidence="1" id="KW-0378">Hydrolase</keyword>
<evidence type="ECO:0000313" key="1">
    <source>
        <dbReference type="EMBL" id="WMS86078.1"/>
    </source>
</evidence>
<dbReference type="EMBL" id="CP133548">
    <property type="protein sequence ID" value="WMS86078.1"/>
    <property type="molecule type" value="Genomic_DNA"/>
</dbReference>
<dbReference type="GO" id="GO:0005737">
    <property type="term" value="C:cytoplasm"/>
    <property type="evidence" value="ECO:0007669"/>
    <property type="project" value="TreeGrafter"/>
</dbReference>
<dbReference type="PANTHER" id="PTHR48100:SF1">
    <property type="entry name" value="HISTIDINE PHOSPHATASE FAMILY PROTEIN-RELATED"/>
    <property type="match status" value="1"/>
</dbReference>
<sequence length="215" mass="24335">MTNSAPSKAIEQHIYLLRHGQPQLRNALLGHTDSHLDELGWSQMQVACDQLSDIERIVSSPLQRCAAFAEKLGHQLNQSIDFDSRLKECYFGAWDGLTYAELHRRYPEDSSAFFQHPSKHTPPDGEPLLEFHQRVVNGFCQQVQGCPTLSTLIITHAGVIRSLIAWCLEMTVELGHQFQRLTIDYGSITKLSLFHFEDKTMFPKLVQLNSAGCVV</sequence>
<dbReference type="Gene3D" id="3.40.50.1240">
    <property type="entry name" value="Phosphoglycerate mutase-like"/>
    <property type="match status" value="1"/>
</dbReference>
<dbReference type="Proteomes" id="UP001239782">
    <property type="component" value="Chromosome"/>
</dbReference>
<dbReference type="GO" id="GO:0016791">
    <property type="term" value="F:phosphatase activity"/>
    <property type="evidence" value="ECO:0007669"/>
    <property type="project" value="TreeGrafter"/>
</dbReference>
<name>A0AA51X5K9_9GAMM</name>
<dbReference type="Pfam" id="PF00300">
    <property type="entry name" value="His_Phos_1"/>
    <property type="match status" value="1"/>
</dbReference>
<dbReference type="CDD" id="cd07067">
    <property type="entry name" value="HP_PGM_like"/>
    <property type="match status" value="1"/>
</dbReference>
<dbReference type="PANTHER" id="PTHR48100">
    <property type="entry name" value="BROAD-SPECIFICITY PHOSPHATASE YOR283W-RELATED"/>
    <property type="match status" value="1"/>
</dbReference>
<evidence type="ECO:0000313" key="2">
    <source>
        <dbReference type="Proteomes" id="UP001239782"/>
    </source>
</evidence>
<organism evidence="1 2">
    <name type="scientific">Pleionea litopenaei</name>
    <dbReference type="NCBI Taxonomy" id="3070815"/>
    <lineage>
        <taxon>Bacteria</taxon>
        <taxon>Pseudomonadati</taxon>
        <taxon>Pseudomonadota</taxon>
        <taxon>Gammaproteobacteria</taxon>
        <taxon>Oceanospirillales</taxon>
        <taxon>Pleioneaceae</taxon>
        <taxon>Pleionea</taxon>
    </lineage>
</organism>
<keyword evidence="2" id="KW-1185">Reference proteome</keyword>
<protein>
    <submittedName>
        <fullName evidence="1">Histidine phosphatase family protein</fullName>
        <ecNumber evidence="1">3.1.3.-</ecNumber>
    </submittedName>
</protein>